<dbReference type="RefSeq" id="WP_134169490.1">
    <property type="nucleotide sequence ID" value="NZ_SODD01000017.1"/>
</dbReference>
<organism evidence="10 11">
    <name type="scientific">Breznakia blatticola</name>
    <dbReference type="NCBI Taxonomy" id="1754012"/>
    <lineage>
        <taxon>Bacteria</taxon>
        <taxon>Bacillati</taxon>
        <taxon>Bacillota</taxon>
        <taxon>Erysipelotrichia</taxon>
        <taxon>Erysipelotrichales</taxon>
        <taxon>Erysipelotrichaceae</taxon>
        <taxon>Breznakia</taxon>
    </lineage>
</organism>
<evidence type="ECO:0000256" key="2">
    <source>
        <dbReference type="ARBA" id="ARBA00022692"/>
    </source>
</evidence>
<dbReference type="PANTHER" id="PTHR43394:SF1">
    <property type="entry name" value="ATP-BINDING CASSETTE SUB-FAMILY B MEMBER 10, MITOCHONDRIAL"/>
    <property type="match status" value="1"/>
</dbReference>
<feature type="transmembrane region" description="Helical" evidence="7">
    <location>
        <begin position="246"/>
        <end position="269"/>
    </location>
</feature>
<comment type="subcellular location">
    <subcellularLocation>
        <location evidence="1">Cell membrane</location>
        <topology evidence="1">Multi-pass membrane protein</topology>
    </subcellularLocation>
</comment>
<evidence type="ECO:0000313" key="11">
    <source>
        <dbReference type="Proteomes" id="UP000294743"/>
    </source>
</evidence>
<dbReference type="PANTHER" id="PTHR43394">
    <property type="entry name" value="ATP-DEPENDENT PERMEASE MDL1, MITOCHONDRIAL"/>
    <property type="match status" value="1"/>
</dbReference>
<dbReference type="SUPFAM" id="SSF52540">
    <property type="entry name" value="P-loop containing nucleoside triphosphate hydrolases"/>
    <property type="match status" value="1"/>
</dbReference>
<keyword evidence="3" id="KW-0547">Nucleotide-binding</keyword>
<evidence type="ECO:0000256" key="1">
    <source>
        <dbReference type="ARBA" id="ARBA00004651"/>
    </source>
</evidence>
<evidence type="ECO:0000259" key="9">
    <source>
        <dbReference type="PROSITE" id="PS50929"/>
    </source>
</evidence>
<feature type="transmembrane region" description="Helical" evidence="7">
    <location>
        <begin position="20"/>
        <end position="39"/>
    </location>
</feature>
<evidence type="ECO:0000256" key="4">
    <source>
        <dbReference type="ARBA" id="ARBA00022840"/>
    </source>
</evidence>
<comment type="caution">
    <text evidence="10">The sequence shown here is derived from an EMBL/GenBank/DDBJ whole genome shotgun (WGS) entry which is preliminary data.</text>
</comment>
<evidence type="ECO:0000256" key="6">
    <source>
        <dbReference type="ARBA" id="ARBA00023136"/>
    </source>
</evidence>
<feature type="transmembrane region" description="Helical" evidence="7">
    <location>
        <begin position="59"/>
        <end position="81"/>
    </location>
</feature>
<dbReference type="FunFam" id="3.40.50.300:FF:000218">
    <property type="entry name" value="Multidrug ABC transporter ATP-binding protein"/>
    <property type="match status" value="1"/>
</dbReference>
<dbReference type="InterPro" id="IPR039421">
    <property type="entry name" value="Type_1_exporter"/>
</dbReference>
<evidence type="ECO:0000256" key="3">
    <source>
        <dbReference type="ARBA" id="ARBA00022741"/>
    </source>
</evidence>
<dbReference type="GO" id="GO:0016887">
    <property type="term" value="F:ATP hydrolysis activity"/>
    <property type="evidence" value="ECO:0007669"/>
    <property type="project" value="InterPro"/>
</dbReference>
<feature type="domain" description="ABC transmembrane type-1" evidence="9">
    <location>
        <begin position="23"/>
        <end position="305"/>
    </location>
</feature>
<dbReference type="PROSITE" id="PS50893">
    <property type="entry name" value="ABC_TRANSPORTER_2"/>
    <property type="match status" value="1"/>
</dbReference>
<dbReference type="InterPro" id="IPR027417">
    <property type="entry name" value="P-loop_NTPase"/>
</dbReference>
<feature type="domain" description="ABC transporter" evidence="8">
    <location>
        <begin position="339"/>
        <end position="574"/>
    </location>
</feature>
<dbReference type="InterPro" id="IPR011527">
    <property type="entry name" value="ABC1_TM_dom"/>
</dbReference>
<dbReference type="EMBL" id="SODD01000017">
    <property type="protein sequence ID" value="TDW19790.1"/>
    <property type="molecule type" value="Genomic_DNA"/>
</dbReference>
<dbReference type="GO" id="GO:0015421">
    <property type="term" value="F:ABC-type oligopeptide transporter activity"/>
    <property type="evidence" value="ECO:0007669"/>
    <property type="project" value="TreeGrafter"/>
</dbReference>
<dbReference type="AlphaFoldDB" id="A0A4R7ZVY2"/>
<dbReference type="PROSITE" id="PS00211">
    <property type="entry name" value="ABC_TRANSPORTER_1"/>
    <property type="match status" value="1"/>
</dbReference>
<accession>A0A4R7ZVY2</accession>
<dbReference type="InterPro" id="IPR017871">
    <property type="entry name" value="ABC_transporter-like_CS"/>
</dbReference>
<dbReference type="CDD" id="cd18549">
    <property type="entry name" value="ABC_6TM_YwjA_like"/>
    <property type="match status" value="1"/>
</dbReference>
<protein>
    <submittedName>
        <fullName evidence="10">ATP-binding cassette subfamily B protein</fullName>
    </submittedName>
</protein>
<dbReference type="CDD" id="cd03251">
    <property type="entry name" value="ABCC_MsbA"/>
    <property type="match status" value="1"/>
</dbReference>
<evidence type="ECO:0000256" key="5">
    <source>
        <dbReference type="ARBA" id="ARBA00022989"/>
    </source>
</evidence>
<keyword evidence="5 7" id="KW-1133">Transmembrane helix</keyword>
<dbReference type="PROSITE" id="PS50929">
    <property type="entry name" value="ABC_TM1F"/>
    <property type="match status" value="1"/>
</dbReference>
<gene>
    <name evidence="10" type="ORF">EDD63_11710</name>
</gene>
<evidence type="ECO:0000313" key="10">
    <source>
        <dbReference type="EMBL" id="TDW19790.1"/>
    </source>
</evidence>
<name>A0A4R7ZVY2_9FIRM</name>
<dbReference type="GO" id="GO:0005524">
    <property type="term" value="F:ATP binding"/>
    <property type="evidence" value="ECO:0007669"/>
    <property type="project" value="UniProtKB-KW"/>
</dbReference>
<dbReference type="InterPro" id="IPR003439">
    <property type="entry name" value="ABC_transporter-like_ATP-bd"/>
</dbReference>
<dbReference type="Gene3D" id="1.20.1560.10">
    <property type="entry name" value="ABC transporter type 1, transmembrane domain"/>
    <property type="match status" value="1"/>
</dbReference>
<keyword evidence="11" id="KW-1185">Reference proteome</keyword>
<dbReference type="Proteomes" id="UP000294743">
    <property type="component" value="Unassembled WGS sequence"/>
</dbReference>
<dbReference type="Pfam" id="PF00005">
    <property type="entry name" value="ABC_tran"/>
    <property type="match status" value="1"/>
</dbReference>
<dbReference type="Pfam" id="PF00664">
    <property type="entry name" value="ABC_membrane"/>
    <property type="match status" value="1"/>
</dbReference>
<evidence type="ECO:0000259" key="8">
    <source>
        <dbReference type="PROSITE" id="PS50893"/>
    </source>
</evidence>
<dbReference type="SUPFAM" id="SSF90123">
    <property type="entry name" value="ABC transporter transmembrane region"/>
    <property type="match status" value="1"/>
</dbReference>
<keyword evidence="2 7" id="KW-0812">Transmembrane</keyword>
<dbReference type="InterPro" id="IPR036640">
    <property type="entry name" value="ABC1_TM_sf"/>
</dbReference>
<feature type="transmembrane region" description="Helical" evidence="7">
    <location>
        <begin position="141"/>
        <end position="158"/>
    </location>
</feature>
<feature type="transmembrane region" description="Helical" evidence="7">
    <location>
        <begin position="164"/>
        <end position="181"/>
    </location>
</feature>
<dbReference type="InterPro" id="IPR003593">
    <property type="entry name" value="AAA+_ATPase"/>
</dbReference>
<evidence type="ECO:0000256" key="7">
    <source>
        <dbReference type="SAM" id="Phobius"/>
    </source>
</evidence>
<dbReference type="GO" id="GO:0005886">
    <property type="term" value="C:plasma membrane"/>
    <property type="evidence" value="ECO:0007669"/>
    <property type="project" value="UniProtKB-SubCell"/>
</dbReference>
<dbReference type="SMART" id="SM00382">
    <property type="entry name" value="AAA"/>
    <property type="match status" value="1"/>
</dbReference>
<keyword evidence="4 10" id="KW-0067">ATP-binding</keyword>
<reference evidence="10 11" key="1">
    <citation type="submission" date="2019-03" db="EMBL/GenBank/DDBJ databases">
        <title>Genomic Encyclopedia of Type Strains, Phase IV (KMG-IV): sequencing the most valuable type-strain genomes for metagenomic binning, comparative biology and taxonomic classification.</title>
        <authorList>
            <person name="Goeker M."/>
        </authorList>
    </citation>
    <scope>NUCLEOTIDE SEQUENCE [LARGE SCALE GENOMIC DNA]</scope>
    <source>
        <strain evidence="10 11">DSM 28867</strain>
    </source>
</reference>
<sequence>MSKRMKKFLSYYKPYKKIFFTDMFCAFVASAVTLVFPLMTRYVANDVLGSGGSIEMDAIAVFAGVFLVLVIIEYVCNYYVAYRGHVMGAFMEADMRNELFQHYQKLSFSFYDDQKVGQLMTRLTNDLFSLTELYHHGPEDIVISFIRIVGAFAILLAIHVPLTLIMFALIPFMIIFAIYYNKQMKRAFKANRQKIGDINARIEDSLSGIRVVKSFANEEAEMNRFSHENSLWIDTKRNSYHKMGRFHAGIGAFISMLSVIIIIGGAYFISIGEMNAGDLIAYLLYISNLTDPIKRLINFTETFQDGVSGFERFMELLEIHPDIEDAPNAIELKDVKGNVDFEHVYFRYNEKSDYVLRDVNLQVQAGEYIALVGQSGAGKTTMCSLIPRFYELSDGVIRIDGISNRDVTLSSLRNHIGVVQQDVYLFAGTIMDNIAYGNPNASEEDIIRAAKQANAHDFIVELEDGYDTDIGSRGVKLSGGQKQRISIARVFLKNPSILIFDEATSALDNESEKVVQESLEQLAKNRTTFVIAHRLTTIKNAQRIVVLGESGIDEVGSHDELLAKNGEYAKLYEMQFR</sequence>
<keyword evidence="6 7" id="KW-0472">Membrane</keyword>
<dbReference type="OrthoDB" id="9762778at2"/>
<proteinExistence type="predicted"/>
<dbReference type="Gene3D" id="3.40.50.300">
    <property type="entry name" value="P-loop containing nucleotide triphosphate hydrolases"/>
    <property type="match status" value="1"/>
</dbReference>